<feature type="compositionally biased region" description="Low complexity" evidence="13">
    <location>
        <begin position="133"/>
        <end position="142"/>
    </location>
</feature>
<keyword evidence="10" id="KW-0539">Nucleus</keyword>
<evidence type="ECO:0000256" key="11">
    <source>
        <dbReference type="ARBA" id="ARBA00037930"/>
    </source>
</evidence>
<feature type="compositionally biased region" description="Polar residues" evidence="13">
    <location>
        <begin position="632"/>
        <end position="657"/>
    </location>
</feature>
<dbReference type="PROSITE" id="PS50157">
    <property type="entry name" value="ZINC_FINGER_C2H2_2"/>
    <property type="match status" value="1"/>
</dbReference>
<evidence type="ECO:0000256" key="3">
    <source>
        <dbReference type="ARBA" id="ARBA00022723"/>
    </source>
</evidence>
<evidence type="ECO:0000256" key="1">
    <source>
        <dbReference type="ARBA" id="ARBA00004123"/>
    </source>
</evidence>
<dbReference type="PROSITE" id="PS00028">
    <property type="entry name" value="ZINC_FINGER_C2H2_1"/>
    <property type="match status" value="2"/>
</dbReference>
<dbReference type="AlphaFoldDB" id="A0A6A7FXX7"/>
<evidence type="ECO:0000256" key="2">
    <source>
        <dbReference type="ARBA" id="ARBA00022491"/>
    </source>
</evidence>
<feature type="compositionally biased region" description="Polar residues" evidence="13">
    <location>
        <begin position="27"/>
        <end position="41"/>
    </location>
</feature>
<feature type="compositionally biased region" description="Low complexity" evidence="13">
    <location>
        <begin position="149"/>
        <end position="171"/>
    </location>
</feature>
<feature type="compositionally biased region" description="Low complexity" evidence="13">
    <location>
        <begin position="586"/>
        <end position="598"/>
    </location>
</feature>
<evidence type="ECO:0000256" key="12">
    <source>
        <dbReference type="PROSITE-ProRule" id="PRU00042"/>
    </source>
</evidence>
<feature type="region of interest" description="Disordered" evidence="13">
    <location>
        <begin position="850"/>
        <end position="878"/>
    </location>
</feature>
<proteinExistence type="evidence at transcript level"/>
<keyword evidence="5 12" id="KW-0863">Zinc-finger</keyword>
<evidence type="ECO:0000256" key="13">
    <source>
        <dbReference type="SAM" id="MobiDB-lite"/>
    </source>
</evidence>
<dbReference type="SUPFAM" id="SSF57667">
    <property type="entry name" value="beta-beta-alpha zinc fingers"/>
    <property type="match status" value="2"/>
</dbReference>
<feature type="compositionally biased region" description="Low complexity" evidence="13">
    <location>
        <begin position="12"/>
        <end position="26"/>
    </location>
</feature>
<evidence type="ECO:0000256" key="7">
    <source>
        <dbReference type="ARBA" id="ARBA00022853"/>
    </source>
</evidence>
<sequence>MPDSHGPCLRQTTSNSTTTNNNTSNSGSQSRQAILSSSILSRVSAPSHIHSNSSSNIPPPPFSETCLTTPISPSPATLNIPTTHGRNSSSSNSSSIINNNNETNRNNSNSNNKCNIGSAATSGVSSEAGSHRTLLPESTTSISPPPPSSGSSTLPLSNSLRTQQQQQQSSQPSVAIVNSSASLCTVNTNSSTSSNNSSTLLSSTLSSTTTTSGGTNSGVGGTARGGGAVLAASVVSADGSGSVSKDGGYRSQEQKPQVTTVPTVVRFPAVPAKKDLLEVCLWKDCNKAIDQSTSLLEHIQAIHVEGQLSCESFRCLWVGCKVYERSSCSVSWLERHVLTHGGHKPFKCIVDGCGHRFTSQTAMGRHVNHHFNQPASSSGSSSNNSSSLNNNNSCSGSSSAAAVNSSSNNSSTGGGGQSSVAQRPLHQQGASPSKLWKKHGRKLRLRRRPWSARMFDFFDVSIMEKLQWGLVCVNNTTTTNHYKCNTQANIKQELNHIDSKSKDRSDGRPSDDVIVMESKIVVSPNNSAEGPCVLKTRTRSAAAAAAAAAVVVVVDTDSKPAVNSSSIAGTCTIESSKESINSSPVNRRSSTNGSSTGNQSPSDVPIRGSNTSSKSDDNNTPPSTAAAATMVTRRQQQACGEQDSSTPPTLQNKTPANEKQWCTQSVVSSSVCQPQKQCHNSSSSAPTANTQQQCPSDGYGETYQHDCITMYPRVVGRRTTIEGVIEELVQWSPPNVIQDGWVPQGCSKSITLPLSALSSSGQSTISQMCYPSRRTRNRRKRRPHAPSEYNNVAVATTTAAAFNTSSPADCSATTSYNFNGASTRYINSTASGTSSTTAFLQQYNGGDNAYTNNKSIPKQCKSETVKHDEDKSTSKKRLDVNTEKPFLVPYAVK</sequence>
<feature type="compositionally biased region" description="Polar residues" evidence="13">
    <location>
        <begin position="65"/>
        <end position="86"/>
    </location>
</feature>
<feature type="domain" description="C2H2-type" evidence="14">
    <location>
        <begin position="346"/>
        <end position="375"/>
    </location>
</feature>
<keyword evidence="15" id="KW-0808">Transferase</keyword>
<comment type="similarity">
    <text evidence="11">Belongs to the AEBP2/jing C2H2-type zinc-finger family.</text>
</comment>
<evidence type="ECO:0000256" key="4">
    <source>
        <dbReference type="ARBA" id="ARBA00022737"/>
    </source>
</evidence>
<dbReference type="PANTHER" id="PTHR46541:SF1">
    <property type="entry name" value="ZINC FINGER PROTEIN AEBP2"/>
    <property type="match status" value="1"/>
</dbReference>
<feature type="region of interest" description="Disordered" evidence="13">
    <location>
        <begin position="1"/>
        <end position="174"/>
    </location>
</feature>
<feature type="compositionally biased region" description="Polar residues" evidence="13">
    <location>
        <begin position="675"/>
        <end position="695"/>
    </location>
</feature>
<evidence type="ECO:0000313" key="15">
    <source>
        <dbReference type="EMBL" id="LAC23230.1"/>
    </source>
</evidence>
<feature type="compositionally biased region" description="Low complexity" evidence="13">
    <location>
        <begin position="87"/>
        <end position="118"/>
    </location>
</feature>
<dbReference type="InterPro" id="IPR052130">
    <property type="entry name" value="AEBP2/jing_C2H2-ZnF"/>
</dbReference>
<dbReference type="Pfam" id="PF26014">
    <property type="entry name" value="SH3_AEBP2_C"/>
    <property type="match status" value="2"/>
</dbReference>
<accession>A0A6A7FXX7</accession>
<organism evidence="15">
    <name type="scientific">Hirondellea gigas</name>
    <dbReference type="NCBI Taxonomy" id="1518452"/>
    <lineage>
        <taxon>Eukaryota</taxon>
        <taxon>Metazoa</taxon>
        <taxon>Ecdysozoa</taxon>
        <taxon>Arthropoda</taxon>
        <taxon>Crustacea</taxon>
        <taxon>Multicrustacea</taxon>
        <taxon>Malacostraca</taxon>
        <taxon>Eumalacostraca</taxon>
        <taxon>Peracarida</taxon>
        <taxon>Amphipoda</taxon>
        <taxon>Amphilochidea</taxon>
        <taxon>Lysianassida</taxon>
        <taxon>Lysianassidira</taxon>
        <taxon>Lysianassoidea</taxon>
        <taxon>Lysianassidae</taxon>
        <taxon>Hirondellea</taxon>
    </lineage>
</organism>
<evidence type="ECO:0000256" key="10">
    <source>
        <dbReference type="ARBA" id="ARBA00023242"/>
    </source>
</evidence>
<feature type="region of interest" description="Disordered" evidence="13">
    <location>
        <begin position="186"/>
        <end position="221"/>
    </location>
</feature>
<comment type="subcellular location">
    <subcellularLocation>
        <location evidence="1">Nucleus</location>
    </subcellularLocation>
</comment>
<dbReference type="SMART" id="SM00355">
    <property type="entry name" value="ZnF_C2H2"/>
    <property type="match status" value="3"/>
</dbReference>
<dbReference type="GO" id="GO:0006357">
    <property type="term" value="P:regulation of transcription by RNA polymerase II"/>
    <property type="evidence" value="ECO:0007669"/>
    <property type="project" value="TreeGrafter"/>
</dbReference>
<feature type="compositionally biased region" description="Low complexity" evidence="13">
    <location>
        <begin position="609"/>
        <end position="629"/>
    </location>
</feature>
<dbReference type="GO" id="GO:0006325">
    <property type="term" value="P:chromatin organization"/>
    <property type="evidence" value="ECO:0007669"/>
    <property type="project" value="UniProtKB-KW"/>
</dbReference>
<feature type="compositionally biased region" description="Polar residues" evidence="13">
    <location>
        <begin position="575"/>
        <end position="585"/>
    </location>
</feature>
<reference evidence="15" key="1">
    <citation type="submission" date="2017-11" db="EMBL/GenBank/DDBJ databases">
        <title>The sensing device of the deep-sea amphipod.</title>
        <authorList>
            <person name="Kobayashi H."/>
            <person name="Nagahama T."/>
            <person name="Arai W."/>
            <person name="Sasagawa Y."/>
            <person name="Umeda M."/>
            <person name="Hayashi T."/>
            <person name="Nikaido I."/>
            <person name="Watanabe H."/>
            <person name="Oguri K."/>
            <person name="Kitazato H."/>
            <person name="Fujioka K."/>
            <person name="Kido Y."/>
            <person name="Takami H."/>
        </authorList>
    </citation>
    <scope>NUCLEOTIDE SEQUENCE</scope>
    <source>
        <tissue evidence="15">Whole body</tissue>
    </source>
</reference>
<dbReference type="GO" id="GO:0035098">
    <property type="term" value="C:ESC/E(Z) complex"/>
    <property type="evidence" value="ECO:0007669"/>
    <property type="project" value="TreeGrafter"/>
</dbReference>
<dbReference type="PANTHER" id="PTHR46541">
    <property type="entry name" value="ZINC FINGER PROTEIN AEBP2"/>
    <property type="match status" value="1"/>
</dbReference>
<feature type="region of interest" description="Disordered" evidence="13">
    <location>
        <begin position="575"/>
        <end position="657"/>
    </location>
</feature>
<feature type="compositionally biased region" description="Basic and acidic residues" evidence="13">
    <location>
        <begin position="860"/>
        <end position="878"/>
    </location>
</feature>
<feature type="compositionally biased region" description="Polar residues" evidence="13">
    <location>
        <begin position="119"/>
        <end position="128"/>
    </location>
</feature>
<keyword evidence="3" id="KW-0479">Metal-binding</keyword>
<name>A0A6A7FXX7_9CRUS</name>
<dbReference type="EMBL" id="IACT01004017">
    <property type="protein sequence ID" value="LAC23230.1"/>
    <property type="molecule type" value="mRNA"/>
</dbReference>
<dbReference type="InterPro" id="IPR059034">
    <property type="entry name" value="SH3_AEBP2_C"/>
</dbReference>
<keyword evidence="15" id="KW-0418">Kinase</keyword>
<keyword evidence="9" id="KW-0804">Transcription</keyword>
<evidence type="ECO:0000256" key="6">
    <source>
        <dbReference type="ARBA" id="ARBA00022833"/>
    </source>
</evidence>
<feature type="compositionally biased region" description="Low complexity" evidence="13">
    <location>
        <begin position="46"/>
        <end position="56"/>
    </location>
</feature>
<keyword evidence="4" id="KW-0677">Repeat</keyword>
<feature type="compositionally biased region" description="Low complexity" evidence="13">
    <location>
        <begin position="375"/>
        <end position="411"/>
    </location>
</feature>
<keyword evidence="2" id="KW-0678">Repressor</keyword>
<dbReference type="GO" id="GO:0016301">
    <property type="term" value="F:kinase activity"/>
    <property type="evidence" value="ECO:0007669"/>
    <property type="project" value="UniProtKB-KW"/>
</dbReference>
<keyword evidence="7" id="KW-0156">Chromatin regulator</keyword>
<evidence type="ECO:0000259" key="14">
    <source>
        <dbReference type="PROSITE" id="PS50157"/>
    </source>
</evidence>
<evidence type="ECO:0000256" key="8">
    <source>
        <dbReference type="ARBA" id="ARBA00023015"/>
    </source>
</evidence>
<evidence type="ECO:0000256" key="9">
    <source>
        <dbReference type="ARBA" id="ARBA00023163"/>
    </source>
</evidence>
<feature type="compositionally biased region" description="Low complexity" evidence="13">
    <location>
        <begin position="186"/>
        <end position="214"/>
    </location>
</feature>
<keyword evidence="8" id="KW-0805">Transcription regulation</keyword>
<evidence type="ECO:0000256" key="5">
    <source>
        <dbReference type="ARBA" id="ARBA00022771"/>
    </source>
</evidence>
<dbReference type="GO" id="GO:0008270">
    <property type="term" value="F:zinc ion binding"/>
    <property type="evidence" value="ECO:0007669"/>
    <property type="project" value="UniProtKB-KW"/>
</dbReference>
<dbReference type="InterPro" id="IPR036236">
    <property type="entry name" value="Znf_C2H2_sf"/>
</dbReference>
<dbReference type="Gene3D" id="3.30.160.60">
    <property type="entry name" value="Classic Zinc Finger"/>
    <property type="match status" value="2"/>
</dbReference>
<feature type="region of interest" description="Disordered" evidence="13">
    <location>
        <begin position="369"/>
        <end position="443"/>
    </location>
</feature>
<protein>
    <submittedName>
        <fullName evidence="15">Serine/threonine-protein kinase nek3</fullName>
    </submittedName>
</protein>
<dbReference type="InterPro" id="IPR013087">
    <property type="entry name" value="Znf_C2H2_type"/>
</dbReference>
<feature type="region of interest" description="Disordered" evidence="13">
    <location>
        <begin position="675"/>
        <end position="696"/>
    </location>
</feature>
<keyword evidence="6" id="KW-0862">Zinc</keyword>